<evidence type="ECO:0000313" key="1">
    <source>
        <dbReference type="EMBL" id="PMD53056.1"/>
    </source>
</evidence>
<dbReference type="EMBL" id="KZ613895">
    <property type="protein sequence ID" value="PMD53056.1"/>
    <property type="molecule type" value="Genomic_DNA"/>
</dbReference>
<dbReference type="InParanoid" id="A0A2J6SQK1"/>
<keyword evidence="2" id="KW-1185">Reference proteome</keyword>
<protein>
    <submittedName>
        <fullName evidence="1">Uncharacterized protein</fullName>
    </submittedName>
</protein>
<reference evidence="1 2" key="1">
    <citation type="submission" date="2016-04" db="EMBL/GenBank/DDBJ databases">
        <title>A degradative enzymes factory behind the ericoid mycorrhizal symbiosis.</title>
        <authorList>
            <consortium name="DOE Joint Genome Institute"/>
            <person name="Martino E."/>
            <person name="Morin E."/>
            <person name="Grelet G."/>
            <person name="Kuo A."/>
            <person name="Kohler A."/>
            <person name="Daghino S."/>
            <person name="Barry K."/>
            <person name="Choi C."/>
            <person name="Cichocki N."/>
            <person name="Clum A."/>
            <person name="Copeland A."/>
            <person name="Hainaut M."/>
            <person name="Haridas S."/>
            <person name="Labutti K."/>
            <person name="Lindquist E."/>
            <person name="Lipzen A."/>
            <person name="Khouja H.-R."/>
            <person name="Murat C."/>
            <person name="Ohm R."/>
            <person name="Olson A."/>
            <person name="Spatafora J."/>
            <person name="Veneault-Fourrey C."/>
            <person name="Henrissat B."/>
            <person name="Grigoriev I."/>
            <person name="Martin F."/>
            <person name="Perotto S."/>
        </authorList>
    </citation>
    <scope>NUCLEOTIDE SEQUENCE [LARGE SCALE GENOMIC DNA]</scope>
    <source>
        <strain evidence="1 2">E</strain>
    </source>
</reference>
<evidence type="ECO:0000313" key="2">
    <source>
        <dbReference type="Proteomes" id="UP000235371"/>
    </source>
</evidence>
<dbReference type="GeneID" id="36579064"/>
<sequence length="275" mass="32105">MLQSSSRRISATSPQNLITWSMWIPGYRYHRRFRNDPRFHPNLYHPSFSVGFQVQTSPDDTINMLRQKYVQPGQHVDRWERLRAFSAFPMNCQEFCEYILAEVASKQDQFSLTIGRPFYWRPTQQDHPSIIRFAIAPSPILLELYDLLSDKFLQIQKRMLKGGTHHDPSKLPFRTLNPSPWRAGTYLPSVRICKLPERILFKGLKEIKEQYPDGVGEVKITGFVLSRDARKEHFQNLGDGNVPFKFFPFRETLEREKDSKIATDPQVGTQSADVE</sequence>
<dbReference type="OrthoDB" id="10319037at2759"/>
<dbReference type="Proteomes" id="UP000235371">
    <property type="component" value="Unassembled WGS sequence"/>
</dbReference>
<dbReference type="AlphaFoldDB" id="A0A2J6SQK1"/>
<gene>
    <name evidence="1" type="ORF">K444DRAFT_197524</name>
</gene>
<name>A0A2J6SQK1_9HELO</name>
<dbReference type="RefSeq" id="XP_024729960.1">
    <property type="nucleotide sequence ID" value="XM_024870982.1"/>
</dbReference>
<accession>A0A2J6SQK1</accession>
<organism evidence="1 2">
    <name type="scientific">Hyaloscypha bicolor E</name>
    <dbReference type="NCBI Taxonomy" id="1095630"/>
    <lineage>
        <taxon>Eukaryota</taxon>
        <taxon>Fungi</taxon>
        <taxon>Dikarya</taxon>
        <taxon>Ascomycota</taxon>
        <taxon>Pezizomycotina</taxon>
        <taxon>Leotiomycetes</taxon>
        <taxon>Helotiales</taxon>
        <taxon>Hyaloscyphaceae</taxon>
        <taxon>Hyaloscypha</taxon>
        <taxon>Hyaloscypha bicolor</taxon>
    </lineage>
</organism>
<proteinExistence type="predicted"/>